<sequence length="96" mass="10271">MSLIDLGAHLAADNCLWCIGGMSPAGIHDDLGPVLSLCPTQRWCDECQGLSLFPAEYETLDDRVNELLDDGYAAVWCSDCMGVVAVIPVTNDGGIR</sequence>
<reference evidence="1 2" key="1">
    <citation type="submission" date="2023-05" db="EMBL/GenBank/DDBJ databases">
        <title>Actinoplanes sp. NEAU-A12 genome sequencing.</title>
        <authorList>
            <person name="Wang Z.-S."/>
        </authorList>
    </citation>
    <scope>NUCLEOTIDE SEQUENCE [LARGE SCALE GENOMIC DNA]</scope>
    <source>
        <strain evidence="1 2">NEAU-A12</strain>
    </source>
</reference>
<evidence type="ECO:0008006" key="3">
    <source>
        <dbReference type="Google" id="ProtNLM"/>
    </source>
</evidence>
<protein>
    <recommendedName>
        <fullName evidence="3">Cytoplasmic protein</fullName>
    </recommendedName>
</protein>
<evidence type="ECO:0000313" key="2">
    <source>
        <dbReference type="Proteomes" id="UP001241758"/>
    </source>
</evidence>
<keyword evidence="2" id="KW-1185">Reference proteome</keyword>
<accession>A0ABT6WER1</accession>
<evidence type="ECO:0000313" key="1">
    <source>
        <dbReference type="EMBL" id="MDI6098195.1"/>
    </source>
</evidence>
<dbReference type="EMBL" id="JASCTH010000003">
    <property type="protein sequence ID" value="MDI6098195.1"/>
    <property type="molecule type" value="Genomic_DNA"/>
</dbReference>
<gene>
    <name evidence="1" type="ORF">QLQ12_06205</name>
</gene>
<organism evidence="1 2">
    <name type="scientific">Actinoplanes sandaracinus</name>
    <dbReference type="NCBI Taxonomy" id="3045177"/>
    <lineage>
        <taxon>Bacteria</taxon>
        <taxon>Bacillati</taxon>
        <taxon>Actinomycetota</taxon>
        <taxon>Actinomycetes</taxon>
        <taxon>Micromonosporales</taxon>
        <taxon>Micromonosporaceae</taxon>
        <taxon>Actinoplanes</taxon>
    </lineage>
</organism>
<name>A0ABT6WER1_9ACTN</name>
<proteinExistence type="predicted"/>
<dbReference type="RefSeq" id="WP_282757728.1">
    <property type="nucleotide sequence ID" value="NZ_JASCTH010000003.1"/>
</dbReference>
<dbReference type="Proteomes" id="UP001241758">
    <property type="component" value="Unassembled WGS sequence"/>
</dbReference>
<comment type="caution">
    <text evidence="1">The sequence shown here is derived from an EMBL/GenBank/DDBJ whole genome shotgun (WGS) entry which is preliminary data.</text>
</comment>